<feature type="domain" description="DNA methylase N-4/N-6" evidence="4">
    <location>
        <begin position="12"/>
        <end position="71"/>
    </location>
</feature>
<reference evidence="5 6" key="1">
    <citation type="submission" date="2020-02" db="EMBL/GenBank/DDBJ databases">
        <title>Acidophilic actinobacteria isolated from forest soil.</title>
        <authorList>
            <person name="Golinska P."/>
        </authorList>
    </citation>
    <scope>NUCLEOTIDE SEQUENCE [LARGE SCALE GENOMIC DNA]</scope>
    <source>
        <strain evidence="5 6">NL8</strain>
    </source>
</reference>
<keyword evidence="6" id="KW-1185">Reference proteome</keyword>
<accession>A0ABS5KN13</accession>
<sequence length="236" mass="24656">MRTGDKYLPESDAHPPKVLPAVAAHAIAAYTESGDLVVDPMAGIGTTLVEAMRLDRMAIGVEYEPRWAALAMQNVEHAVNRGAPGFATVVNGDAREIEALVGRDVRRRASLVLASLPWNLGDSCCDSSAFVQVLSSCRTLLKPDGFLVIVANAGRGLGQAGDVAAVAVDAVLDAGFALHERCHLLLAPPDDEPMGCAADTPLVVARAGGPDDHSMENTGCGCGPDLRYNASSRRSA</sequence>
<keyword evidence="2" id="KW-0808">Transferase</keyword>
<protein>
    <recommendedName>
        <fullName evidence="3">Methyltransferase</fullName>
        <ecNumber evidence="3">2.1.1.-</ecNumber>
    </recommendedName>
</protein>
<dbReference type="EMBL" id="JAAFYZ010000028">
    <property type="protein sequence ID" value="MBS2547415.1"/>
    <property type="molecule type" value="Genomic_DNA"/>
</dbReference>
<dbReference type="EC" id="2.1.1.-" evidence="3"/>
<dbReference type="Gene3D" id="3.40.50.150">
    <property type="entry name" value="Vaccinia Virus protein VP39"/>
    <property type="match status" value="1"/>
</dbReference>
<evidence type="ECO:0000313" key="6">
    <source>
        <dbReference type="Proteomes" id="UP000730482"/>
    </source>
</evidence>
<dbReference type="Proteomes" id="UP000730482">
    <property type="component" value="Unassembled WGS sequence"/>
</dbReference>
<evidence type="ECO:0000256" key="2">
    <source>
        <dbReference type="ARBA" id="ARBA00022679"/>
    </source>
</evidence>
<dbReference type="InterPro" id="IPR029063">
    <property type="entry name" value="SAM-dependent_MTases_sf"/>
</dbReference>
<organism evidence="5 6">
    <name type="scientific">Catenulispora pinistramenti</name>
    <dbReference type="NCBI Taxonomy" id="2705254"/>
    <lineage>
        <taxon>Bacteria</taxon>
        <taxon>Bacillati</taxon>
        <taxon>Actinomycetota</taxon>
        <taxon>Actinomycetes</taxon>
        <taxon>Catenulisporales</taxon>
        <taxon>Catenulisporaceae</taxon>
        <taxon>Catenulispora</taxon>
    </lineage>
</organism>
<evidence type="ECO:0000259" key="4">
    <source>
        <dbReference type="Pfam" id="PF01555"/>
    </source>
</evidence>
<dbReference type="InterPro" id="IPR001091">
    <property type="entry name" value="RM_Methyltransferase"/>
</dbReference>
<dbReference type="CDD" id="cd02440">
    <property type="entry name" value="AdoMet_MTases"/>
    <property type="match status" value="1"/>
</dbReference>
<proteinExistence type="inferred from homology"/>
<dbReference type="Pfam" id="PF01555">
    <property type="entry name" value="N6_N4_Mtase"/>
    <property type="match status" value="1"/>
</dbReference>
<gene>
    <name evidence="5" type="ORF">KGQ19_11085</name>
</gene>
<name>A0ABS5KN13_9ACTN</name>
<keyword evidence="1" id="KW-0489">Methyltransferase</keyword>
<comment type="similarity">
    <text evidence="3">Belongs to the N(4)/N(6)-methyltransferase family.</text>
</comment>
<dbReference type="SUPFAM" id="SSF53335">
    <property type="entry name" value="S-adenosyl-L-methionine-dependent methyltransferases"/>
    <property type="match status" value="1"/>
</dbReference>
<evidence type="ECO:0000256" key="1">
    <source>
        <dbReference type="ARBA" id="ARBA00022603"/>
    </source>
</evidence>
<dbReference type="InterPro" id="IPR002941">
    <property type="entry name" value="DNA_methylase_N4/N6"/>
</dbReference>
<comment type="caution">
    <text evidence="5">The sequence shown here is derived from an EMBL/GenBank/DDBJ whole genome shotgun (WGS) entry which is preliminary data.</text>
</comment>
<evidence type="ECO:0000313" key="5">
    <source>
        <dbReference type="EMBL" id="MBS2547415.1"/>
    </source>
</evidence>
<dbReference type="PRINTS" id="PR00508">
    <property type="entry name" value="S21N4MTFRASE"/>
</dbReference>
<evidence type="ECO:0000256" key="3">
    <source>
        <dbReference type="RuleBase" id="RU362026"/>
    </source>
</evidence>